<sequence>MKASDIFPEYVLGHPKGQKQKSELKPENKTPKARPPSSIRDKLPLYGKLPKYSGPYEVGVIDLEIPARNPRHFSNIKRDHRYALVLETVLLTIFYPAHIDSANDARVRKAVSKHNARPTWLSRPRDLTARGYGKFASLPEWPTMLFFMMTTWFTKLPAWRNVRLADHWPQADKSWHDRKKKDREPGPEPQTGPKQPIFPLILFSHGMGGNRTCYSSICGEFASHGFVVCAVEHRDGSGPRSLVNHPFLSPEKQAEALENGQYSKHGSESKNYDTVDFIFPIDDKYDTSPDHEIDHELREAQIDLRLAELDEAYYVITQMYEGKGDKFRESNLRKRGAPGASSQGLDGVNFSTFSKRLHCDNVTIVGHSFGSATAIEMLRRPEEFPYISQGIIYDIWGMVVREAKQGHQIRAPLLGINSEAFMYWDANFDVAESVIREARAADQPAWLMTVRGTVHISQSDFCILYPRIASAVMKMTMNPIRAIDVNIDASLDFLSRVLVFRDKNGMEEEQAWKRNLPKKKLLDLDPLPEVPTEHKPKEKWTAVKLQITHEGRKRLVPHIREKYWEKLRMKGEEEVWLHLAPGMDEKLHDDGGEDDDAEGVGEHNHDHSDEQNEKGKAVDCIEGPSESELLRKEQRK</sequence>
<comment type="caution">
    <text evidence="1">The sequence shown here is derived from an EMBL/GenBank/DDBJ whole genome shotgun (WGS) entry which is preliminary data.</text>
</comment>
<evidence type="ECO:0000313" key="1">
    <source>
        <dbReference type="EMBL" id="KAJ9664728.1"/>
    </source>
</evidence>
<keyword evidence="2" id="KW-1185">Reference proteome</keyword>
<accession>A0ACC3ALK8</accession>
<reference evidence="1" key="1">
    <citation type="submission" date="2022-10" db="EMBL/GenBank/DDBJ databases">
        <title>Culturing micro-colonial fungi from biological soil crusts in the Mojave desert and describing Neophaeococcomyces mojavensis, and introducing the new genera and species Taxawa tesnikishii.</title>
        <authorList>
            <person name="Kurbessoian T."/>
            <person name="Stajich J.E."/>
        </authorList>
    </citation>
    <scope>NUCLEOTIDE SEQUENCE</scope>
    <source>
        <strain evidence="1">JES_112</strain>
    </source>
</reference>
<dbReference type="EMBL" id="JAPDRQ010000001">
    <property type="protein sequence ID" value="KAJ9664728.1"/>
    <property type="molecule type" value="Genomic_DNA"/>
</dbReference>
<organism evidence="1 2">
    <name type="scientific">Neophaeococcomyces mojaviensis</name>
    <dbReference type="NCBI Taxonomy" id="3383035"/>
    <lineage>
        <taxon>Eukaryota</taxon>
        <taxon>Fungi</taxon>
        <taxon>Dikarya</taxon>
        <taxon>Ascomycota</taxon>
        <taxon>Pezizomycotina</taxon>
        <taxon>Eurotiomycetes</taxon>
        <taxon>Chaetothyriomycetidae</taxon>
        <taxon>Chaetothyriales</taxon>
        <taxon>Chaetothyriales incertae sedis</taxon>
        <taxon>Neophaeococcomyces</taxon>
    </lineage>
</organism>
<dbReference type="Proteomes" id="UP001172386">
    <property type="component" value="Unassembled WGS sequence"/>
</dbReference>
<proteinExistence type="predicted"/>
<gene>
    <name evidence="1" type="ORF">H2198_000074</name>
</gene>
<name>A0ACC3ALK8_9EURO</name>
<evidence type="ECO:0000313" key="2">
    <source>
        <dbReference type="Proteomes" id="UP001172386"/>
    </source>
</evidence>
<protein>
    <submittedName>
        <fullName evidence="1">Uncharacterized protein</fullName>
    </submittedName>
</protein>